<accession>A0A1N7S2U3</accession>
<dbReference type="AlphaFoldDB" id="A0A1N7S2U3"/>
<evidence type="ECO:0000313" key="3">
    <source>
        <dbReference type="Proteomes" id="UP000187012"/>
    </source>
</evidence>
<organism evidence="2 3">
    <name type="scientific">Paraburkholderia ribeironis</name>
    <dbReference type="NCBI Taxonomy" id="1247936"/>
    <lineage>
        <taxon>Bacteria</taxon>
        <taxon>Pseudomonadati</taxon>
        <taxon>Pseudomonadota</taxon>
        <taxon>Betaproteobacteria</taxon>
        <taxon>Burkholderiales</taxon>
        <taxon>Burkholderiaceae</taxon>
        <taxon>Paraburkholderia</taxon>
    </lineage>
</organism>
<dbReference type="EMBL" id="CYGX02000031">
    <property type="protein sequence ID" value="SIT41700.1"/>
    <property type="molecule type" value="Genomic_DNA"/>
</dbReference>
<sequence>MATRHTYAALHRADRIDGRRRKPARPPRPSARSVDTYAHHLFTQHPGQAGDQAAIAAVALTGSIASPPGLTGLRNYDAARTVQIRESMEISSPKYHPVAFISFGKGRTTAQQAGLTIRLARRKVPSFYLKSGNKAYLNGRLLPPVRKTTM</sequence>
<protein>
    <submittedName>
        <fullName evidence="2">Uncharacterized protein</fullName>
    </submittedName>
</protein>
<gene>
    <name evidence="2" type="ORF">BN2475_310162</name>
</gene>
<proteinExistence type="predicted"/>
<evidence type="ECO:0000256" key="1">
    <source>
        <dbReference type="SAM" id="MobiDB-lite"/>
    </source>
</evidence>
<reference evidence="2 3" key="1">
    <citation type="submission" date="2016-12" db="EMBL/GenBank/DDBJ databases">
        <authorList>
            <person name="Song W.-J."/>
            <person name="Kurnit D.M."/>
        </authorList>
    </citation>
    <scope>NUCLEOTIDE SEQUENCE [LARGE SCALE GENOMIC DNA]</scope>
    <source>
        <strain evidence="2 3">STM7296</strain>
    </source>
</reference>
<keyword evidence="3" id="KW-1185">Reference proteome</keyword>
<evidence type="ECO:0000313" key="2">
    <source>
        <dbReference type="EMBL" id="SIT41700.1"/>
    </source>
</evidence>
<feature type="region of interest" description="Disordered" evidence="1">
    <location>
        <begin position="1"/>
        <end position="33"/>
    </location>
</feature>
<dbReference type="STRING" id="1247936.BN2475_310162"/>
<name>A0A1N7S2U3_9BURK</name>
<dbReference type="Proteomes" id="UP000187012">
    <property type="component" value="Unassembled WGS sequence"/>
</dbReference>